<proteinExistence type="predicted"/>
<evidence type="ECO:0000313" key="1">
    <source>
        <dbReference type="EMBL" id="GAA1971827.1"/>
    </source>
</evidence>
<evidence type="ECO:0000313" key="2">
    <source>
        <dbReference type="Proteomes" id="UP001501116"/>
    </source>
</evidence>
<sequence>MSDERNFGITKFWVMTAIRHGVDPHDGSAMGRFLDEARAGRIEYDDAVLDHIAARDAHGDSGLSERAVVQLPVSLPAETELATVAEHAPAVVQLRALVDWVGDGRALTATGNLKLADARELVTLLGTSDIIDPLIGDRVFRTKSSTELPGLSHLVELAKEIRLIRVVKNRLVRVAKAAPLLRDGLALWTTGFDALPALDILIGPALWVAEHTRMLDSILDDVLPDILNTVYGLPEPIPVIRLTESVWMACTEAFGLDDLDPADATRWRKGVGADLWRLLSVLAEFGAVELTVGQPDPMYLVDLDPTWELEPGEPASLPPEAMERLRAALDPGVGPVDLVSLTPLTTRAVRARLLREGRYAPMVGELSEAEAAPLLGMITEHYSPETAEAEIAGWLAAHGGRERGLRQLLDGVRSCPFRTRAAAMLDVLAQNVPDQSTFLQGLRADEPLGPIATQMLVQEGEITPDELGPEEGLRAMTEQFIHLLELGGADAVTGALAELPAG</sequence>
<dbReference type="EMBL" id="BAAANN010000022">
    <property type="protein sequence ID" value="GAA1971827.1"/>
    <property type="molecule type" value="Genomic_DNA"/>
</dbReference>
<organism evidence="1 2">
    <name type="scientific">Amycolatopsis minnesotensis</name>
    <dbReference type="NCBI Taxonomy" id="337894"/>
    <lineage>
        <taxon>Bacteria</taxon>
        <taxon>Bacillati</taxon>
        <taxon>Actinomycetota</taxon>
        <taxon>Actinomycetes</taxon>
        <taxon>Pseudonocardiales</taxon>
        <taxon>Pseudonocardiaceae</taxon>
        <taxon>Amycolatopsis</taxon>
    </lineage>
</organism>
<reference evidence="1 2" key="1">
    <citation type="journal article" date="2019" name="Int. J. Syst. Evol. Microbiol.">
        <title>The Global Catalogue of Microorganisms (GCM) 10K type strain sequencing project: providing services to taxonomists for standard genome sequencing and annotation.</title>
        <authorList>
            <consortium name="The Broad Institute Genomics Platform"/>
            <consortium name="The Broad Institute Genome Sequencing Center for Infectious Disease"/>
            <person name="Wu L."/>
            <person name="Ma J."/>
        </authorList>
    </citation>
    <scope>NUCLEOTIDE SEQUENCE [LARGE SCALE GENOMIC DNA]</scope>
    <source>
        <strain evidence="1 2">JCM 14545</strain>
    </source>
</reference>
<keyword evidence="2" id="KW-1185">Reference proteome</keyword>
<accession>A0ABN2RMR3</accession>
<protein>
    <submittedName>
        <fullName evidence="1">Uncharacterized protein</fullName>
    </submittedName>
</protein>
<comment type="caution">
    <text evidence="1">The sequence shown here is derived from an EMBL/GenBank/DDBJ whole genome shotgun (WGS) entry which is preliminary data.</text>
</comment>
<name>A0ABN2RMR3_9PSEU</name>
<dbReference type="Proteomes" id="UP001501116">
    <property type="component" value="Unassembled WGS sequence"/>
</dbReference>
<gene>
    <name evidence="1" type="ORF">GCM10009754_52800</name>
</gene>